<dbReference type="InterPro" id="IPR013094">
    <property type="entry name" value="AB_hydrolase_3"/>
</dbReference>
<dbReference type="PANTHER" id="PTHR23024:SF643">
    <property type="entry name" value="AB HYDROLASE SUPERFAMILY PROTEIN B1A11.02"/>
    <property type="match status" value="1"/>
</dbReference>
<comment type="similarity">
    <text evidence="1">Belongs to the 'GDXG' lipolytic enzyme family.</text>
</comment>
<dbReference type="InterPro" id="IPR029058">
    <property type="entry name" value="AB_hydrolase_fold"/>
</dbReference>
<dbReference type="Pfam" id="PF07859">
    <property type="entry name" value="Abhydrolase_3"/>
    <property type="match status" value="1"/>
</dbReference>
<feature type="domain" description="Alpha/beta hydrolase fold-3" evidence="3">
    <location>
        <begin position="97"/>
        <end position="311"/>
    </location>
</feature>
<keyword evidence="5" id="KW-1185">Reference proteome</keyword>
<dbReference type="InterPro" id="IPR002168">
    <property type="entry name" value="Lipase_GDXG_HIS_AS"/>
</dbReference>
<keyword evidence="2" id="KW-0378">Hydrolase</keyword>
<name>A0ABR3FEE2_9AGAR</name>
<evidence type="ECO:0000313" key="5">
    <source>
        <dbReference type="Proteomes" id="UP001465976"/>
    </source>
</evidence>
<evidence type="ECO:0000313" key="4">
    <source>
        <dbReference type="EMBL" id="KAL0573578.1"/>
    </source>
</evidence>
<protein>
    <recommendedName>
        <fullName evidence="3">Alpha/beta hydrolase fold-3 domain-containing protein</fullName>
    </recommendedName>
</protein>
<accession>A0ABR3FEE2</accession>
<dbReference type="PROSITE" id="PS01173">
    <property type="entry name" value="LIPASE_GDXG_HIS"/>
    <property type="match status" value="1"/>
</dbReference>
<dbReference type="PANTHER" id="PTHR23024">
    <property type="entry name" value="ARYLACETAMIDE DEACETYLASE"/>
    <property type="match status" value="1"/>
</dbReference>
<sequence length="454" mass="50792">MAQYAHLSEMDPEFAAIAAAGLPPSDVESLASTIRNRDQFHEIAKRMVQEARKEFLPASTDYTVTDHQIPVGEGVSVLARCVVPVQRDGEDAKFPLVFHLHGGGYCLGNADTADYFLRTVSVKMRVVTVNCEYRLAPEHKFPAAYDDALAALKYVASHPSQFCASLEKGFIIYGASSGGNLATVLAHQARDDPVLRDTRLTGQLLQMPSTIHPDAYPDRFRDELRSLEQNKEGPIFTKEGYKLVLGLTLHFFILNYYDAPPTDLRISPLLYESHENLPPTFFQVAGLDPLRDEGLLYEKVLREAGVKTKLEIDPFHVMMSSHRWVITYVVGNCARKDWAEAYTKHSFADIGAQDPIPMYSHLVKELKKSLEYIYVVNPQVDGITDTEKVGNRSNEFISKTWTESTENEVNGRRLISAGNLDSETGTKLTNTKGDVVIPKAIHLQRAWASFLVEE</sequence>
<dbReference type="InterPro" id="IPR050466">
    <property type="entry name" value="Carboxylest/Gibb_receptor"/>
</dbReference>
<evidence type="ECO:0000256" key="1">
    <source>
        <dbReference type="ARBA" id="ARBA00010515"/>
    </source>
</evidence>
<dbReference type="EMBL" id="JBAHYK010000487">
    <property type="protein sequence ID" value="KAL0573578.1"/>
    <property type="molecule type" value="Genomic_DNA"/>
</dbReference>
<comment type="caution">
    <text evidence="4">The sequence shown here is derived from an EMBL/GenBank/DDBJ whole genome shotgun (WGS) entry which is preliminary data.</text>
</comment>
<dbReference type="Proteomes" id="UP001465976">
    <property type="component" value="Unassembled WGS sequence"/>
</dbReference>
<dbReference type="Gene3D" id="3.40.50.1820">
    <property type="entry name" value="alpha/beta hydrolase"/>
    <property type="match status" value="1"/>
</dbReference>
<reference evidence="4 5" key="1">
    <citation type="submission" date="2024-02" db="EMBL/GenBank/DDBJ databases">
        <title>A draft genome for the cacao thread blight pathogen Marasmius crinis-equi.</title>
        <authorList>
            <person name="Cohen S.P."/>
            <person name="Baruah I.K."/>
            <person name="Amoako-Attah I."/>
            <person name="Bukari Y."/>
            <person name="Meinhardt L.W."/>
            <person name="Bailey B.A."/>
        </authorList>
    </citation>
    <scope>NUCLEOTIDE SEQUENCE [LARGE SCALE GENOMIC DNA]</scope>
    <source>
        <strain evidence="4 5">GH-76</strain>
    </source>
</reference>
<organism evidence="4 5">
    <name type="scientific">Marasmius crinis-equi</name>
    <dbReference type="NCBI Taxonomy" id="585013"/>
    <lineage>
        <taxon>Eukaryota</taxon>
        <taxon>Fungi</taxon>
        <taxon>Dikarya</taxon>
        <taxon>Basidiomycota</taxon>
        <taxon>Agaricomycotina</taxon>
        <taxon>Agaricomycetes</taxon>
        <taxon>Agaricomycetidae</taxon>
        <taxon>Agaricales</taxon>
        <taxon>Marasmiineae</taxon>
        <taxon>Marasmiaceae</taxon>
        <taxon>Marasmius</taxon>
    </lineage>
</organism>
<dbReference type="SUPFAM" id="SSF53474">
    <property type="entry name" value="alpha/beta-Hydrolases"/>
    <property type="match status" value="1"/>
</dbReference>
<evidence type="ECO:0000256" key="2">
    <source>
        <dbReference type="ARBA" id="ARBA00022801"/>
    </source>
</evidence>
<evidence type="ECO:0000259" key="3">
    <source>
        <dbReference type="Pfam" id="PF07859"/>
    </source>
</evidence>
<proteinExistence type="inferred from homology"/>
<gene>
    <name evidence="4" type="ORF">V5O48_008374</name>
</gene>